<dbReference type="InterPro" id="IPR037401">
    <property type="entry name" value="SnoaL-like"/>
</dbReference>
<protein>
    <submittedName>
        <fullName evidence="2">Bile acid 7-alpha-dehydratase</fullName>
    </submittedName>
</protein>
<dbReference type="PATRIC" id="fig|1324352.5.peg.847"/>
<dbReference type="Proteomes" id="UP000035213">
    <property type="component" value="Chromosome"/>
</dbReference>
<dbReference type="SUPFAM" id="SSF54427">
    <property type="entry name" value="NTF2-like"/>
    <property type="match status" value="1"/>
</dbReference>
<gene>
    <name evidence="2" type="ORF">OK18_03930</name>
</gene>
<dbReference type="OrthoDB" id="2084678at2"/>
<sequence>MNATELEDKIALKELVDKIAILGDKKDFENQVQLFSENAVSETIAKGKTILKLRGRKEMLDAFNEFHQEIETAYHFNGQQIVTINGNSTSGICYCLITLISNENGKKLKTTIGAIYEDEYIRVDSQWLVSKRIGYFNWQDKTEIKS</sequence>
<dbReference type="STRING" id="1324352.OK18_03930"/>
<evidence type="ECO:0000313" key="3">
    <source>
        <dbReference type="Proteomes" id="UP000035213"/>
    </source>
</evidence>
<dbReference type="InterPro" id="IPR032710">
    <property type="entry name" value="NTF2-like_dom_sf"/>
</dbReference>
<feature type="domain" description="SnoaL-like" evidence="1">
    <location>
        <begin position="5"/>
        <end position="132"/>
    </location>
</feature>
<dbReference type="Gene3D" id="3.10.450.50">
    <property type="match status" value="1"/>
</dbReference>
<dbReference type="EMBL" id="CP009928">
    <property type="protein sequence ID" value="AKK71899.1"/>
    <property type="molecule type" value="Genomic_DNA"/>
</dbReference>
<organism evidence="2 3">
    <name type="scientific">Chryseobacterium gallinarum</name>
    <dbReference type="NCBI Taxonomy" id="1324352"/>
    <lineage>
        <taxon>Bacteria</taxon>
        <taxon>Pseudomonadati</taxon>
        <taxon>Bacteroidota</taxon>
        <taxon>Flavobacteriia</taxon>
        <taxon>Flavobacteriales</taxon>
        <taxon>Weeksellaceae</taxon>
        <taxon>Chryseobacterium group</taxon>
        <taxon>Chryseobacterium</taxon>
    </lineage>
</organism>
<accession>A0A0G3LZ28</accession>
<evidence type="ECO:0000313" key="2">
    <source>
        <dbReference type="EMBL" id="AKK71899.1"/>
    </source>
</evidence>
<dbReference type="Pfam" id="PF13577">
    <property type="entry name" value="SnoaL_4"/>
    <property type="match status" value="1"/>
</dbReference>
<name>A0A0G3LZ28_CHRGL</name>
<dbReference type="KEGG" id="cgn:OK18_03930"/>
<evidence type="ECO:0000259" key="1">
    <source>
        <dbReference type="Pfam" id="PF13577"/>
    </source>
</evidence>
<dbReference type="AlphaFoldDB" id="A0A0G3LZ28"/>
<proteinExistence type="predicted"/>
<dbReference type="RefSeq" id="WP_053327156.1">
    <property type="nucleotide sequence ID" value="NZ_CP009928.1"/>
</dbReference>
<reference evidence="2 3" key="1">
    <citation type="submission" date="2014-11" db="EMBL/GenBank/DDBJ databases">
        <authorList>
            <person name="Park G.-S."/>
            <person name="Hong S.-J."/>
            <person name="Jung B.K."/>
            <person name="Khan A.R."/>
            <person name="Kwak Y."/>
            <person name="Shin J.-H."/>
        </authorList>
    </citation>
    <scope>NUCLEOTIDE SEQUENCE [LARGE SCALE GENOMIC DNA]</scope>
    <source>
        <strain evidence="2 3">DSM 27622</strain>
    </source>
</reference>